<dbReference type="EMBL" id="LSSN01002902">
    <property type="protein sequence ID" value="OMJ14792.1"/>
    <property type="molecule type" value="Genomic_DNA"/>
</dbReference>
<feature type="region of interest" description="Disordered" evidence="1">
    <location>
        <begin position="30"/>
        <end position="86"/>
    </location>
</feature>
<reference evidence="2 3" key="1">
    <citation type="submission" date="2017-01" db="EMBL/GenBank/DDBJ databases">
        <authorList>
            <person name="Mah S.A."/>
            <person name="Swanson W.J."/>
            <person name="Moy G.W."/>
            <person name="Vacquier V.D."/>
        </authorList>
    </citation>
    <scope>NUCLEOTIDE SEQUENCE [LARGE SCALE GENOMIC DNA]</scope>
    <source>
        <strain evidence="2 3">GSMNP</strain>
    </source>
</reference>
<accession>A0A1R1XJH5</accession>
<protein>
    <submittedName>
        <fullName evidence="2">Uncharacterized protein</fullName>
    </submittedName>
</protein>
<name>A0A1R1XJH5_9FUNG</name>
<dbReference type="Proteomes" id="UP000187283">
    <property type="component" value="Unassembled WGS sequence"/>
</dbReference>
<comment type="caution">
    <text evidence="2">The sequence shown here is derived from an EMBL/GenBank/DDBJ whole genome shotgun (WGS) entry which is preliminary data.</text>
</comment>
<evidence type="ECO:0000313" key="2">
    <source>
        <dbReference type="EMBL" id="OMJ14792.1"/>
    </source>
</evidence>
<keyword evidence="3" id="KW-1185">Reference proteome</keyword>
<evidence type="ECO:0000256" key="1">
    <source>
        <dbReference type="SAM" id="MobiDB-lite"/>
    </source>
</evidence>
<gene>
    <name evidence="2" type="ORF">AYI70_g7674</name>
</gene>
<proteinExistence type="predicted"/>
<dbReference type="AlphaFoldDB" id="A0A1R1XJH5"/>
<sequence>MTGKDEKEKSECSESSGFTKISQLNLFKKEDLSGPPFSAHPHQYKRKLSRKANPAEGNMVLQPDIYDTEETGRPPTFSRPPETKSACEKTEILDGDADIHLQMDRSKGLPDVTRPPGCFHAHLVLQAIQKVPPISFKRPLIPVPSIAIGAIAEPVRHHEDPPHSSRMDQIERNSSLGIPRISDDYGTQISSSASIELMDIDSDVDETGNPEPFLLEEPANVL</sequence>
<organism evidence="2 3">
    <name type="scientific">Smittium culicis</name>
    <dbReference type="NCBI Taxonomy" id="133412"/>
    <lineage>
        <taxon>Eukaryota</taxon>
        <taxon>Fungi</taxon>
        <taxon>Fungi incertae sedis</taxon>
        <taxon>Zoopagomycota</taxon>
        <taxon>Kickxellomycotina</taxon>
        <taxon>Harpellomycetes</taxon>
        <taxon>Harpellales</taxon>
        <taxon>Legeriomycetaceae</taxon>
        <taxon>Smittium</taxon>
    </lineage>
</organism>
<evidence type="ECO:0000313" key="3">
    <source>
        <dbReference type="Proteomes" id="UP000187283"/>
    </source>
</evidence>